<evidence type="ECO:0000313" key="2">
    <source>
        <dbReference type="Proteomes" id="UP000824782"/>
    </source>
</evidence>
<comment type="caution">
    <text evidence="1">The sequence shown here is derived from an EMBL/GenBank/DDBJ whole genome shotgun (WGS) entry which is preliminary data.</text>
</comment>
<reference evidence="1" key="1">
    <citation type="thesis" date="2020" institute="ProQuest LLC" country="789 East Eisenhower Parkway, Ann Arbor, MI, USA">
        <title>Comparative Genomics and Chromosome Evolution.</title>
        <authorList>
            <person name="Mudd A.B."/>
        </authorList>
    </citation>
    <scope>NUCLEOTIDE SEQUENCE</scope>
    <source>
        <strain evidence="1">237g6f4</strain>
        <tissue evidence="1">Blood</tissue>
    </source>
</reference>
<name>A0AAV7BDK0_ENGPU</name>
<protein>
    <submittedName>
        <fullName evidence="1">Uncharacterized protein</fullName>
    </submittedName>
</protein>
<proteinExistence type="predicted"/>
<sequence length="72" mass="8073">MAGTGIKGWSGKKSCCLLGQNLKFDQKMEMILHPQQSSSRVKFHCKMEVANFGLSRGDDMRRSLLRSIVISV</sequence>
<gene>
    <name evidence="1" type="ORF">GDO81_011339</name>
</gene>
<organism evidence="1 2">
    <name type="scientific">Engystomops pustulosus</name>
    <name type="common">Tungara frog</name>
    <name type="synonym">Physalaemus pustulosus</name>
    <dbReference type="NCBI Taxonomy" id="76066"/>
    <lineage>
        <taxon>Eukaryota</taxon>
        <taxon>Metazoa</taxon>
        <taxon>Chordata</taxon>
        <taxon>Craniata</taxon>
        <taxon>Vertebrata</taxon>
        <taxon>Euteleostomi</taxon>
        <taxon>Amphibia</taxon>
        <taxon>Batrachia</taxon>
        <taxon>Anura</taxon>
        <taxon>Neobatrachia</taxon>
        <taxon>Hyloidea</taxon>
        <taxon>Leptodactylidae</taxon>
        <taxon>Leiuperinae</taxon>
        <taxon>Engystomops</taxon>
    </lineage>
</organism>
<accession>A0AAV7BDK0</accession>
<evidence type="ECO:0000313" key="1">
    <source>
        <dbReference type="EMBL" id="KAG8570594.1"/>
    </source>
</evidence>
<keyword evidence="2" id="KW-1185">Reference proteome</keyword>
<dbReference type="Proteomes" id="UP000824782">
    <property type="component" value="Unassembled WGS sequence"/>
</dbReference>
<dbReference type="EMBL" id="WNYA01000005">
    <property type="protein sequence ID" value="KAG8570594.1"/>
    <property type="molecule type" value="Genomic_DNA"/>
</dbReference>
<dbReference type="AlphaFoldDB" id="A0AAV7BDK0"/>